<gene>
    <name evidence="2" type="ORF">QNI14_06920</name>
</gene>
<feature type="domain" description="DeoR-like transcriptional repressor C-terminal sensor" evidence="1">
    <location>
        <begin position="53"/>
        <end position="122"/>
    </location>
</feature>
<dbReference type="InterPro" id="IPR014036">
    <property type="entry name" value="DeoR-like_C"/>
</dbReference>
<name>A0ABT6ZEP1_9MICO</name>
<dbReference type="InterPro" id="IPR037171">
    <property type="entry name" value="NagB/RpiA_transferase-like"/>
</dbReference>
<dbReference type="Pfam" id="PF00455">
    <property type="entry name" value="DeoRC"/>
    <property type="match status" value="1"/>
</dbReference>
<dbReference type="SMART" id="SM01134">
    <property type="entry name" value="DeoRC"/>
    <property type="match status" value="1"/>
</dbReference>
<accession>A0ABT6ZEP1</accession>
<organism evidence="2 3">
    <name type="scientific">Microbacterium dauci</name>
    <dbReference type="NCBI Taxonomy" id="3048008"/>
    <lineage>
        <taxon>Bacteria</taxon>
        <taxon>Bacillati</taxon>
        <taxon>Actinomycetota</taxon>
        <taxon>Actinomycetes</taxon>
        <taxon>Micrococcales</taxon>
        <taxon>Microbacteriaceae</taxon>
        <taxon>Microbacterium</taxon>
    </lineage>
</organism>
<comment type="caution">
    <text evidence="2">The sequence shown here is derived from an EMBL/GenBank/DDBJ whole genome shotgun (WGS) entry which is preliminary data.</text>
</comment>
<evidence type="ECO:0000259" key="1">
    <source>
        <dbReference type="Pfam" id="PF00455"/>
    </source>
</evidence>
<sequence length="127" mass="13457">MTVATNVASDFAFRGIPRLSGGSADVGRAGRSQFRLHGSEASDSARNRTFCLSSALDLAFISSSSWNLGHGVTTPVEAKIEAKRAAVESAERSVLMADSSKYGRFAKYRALRLDEVGTVITDAGLAE</sequence>
<proteinExistence type="predicted"/>
<protein>
    <recommendedName>
        <fullName evidence="1">DeoR-like transcriptional repressor C-terminal sensor domain-containing protein</fullName>
    </recommendedName>
</protein>
<dbReference type="SUPFAM" id="SSF100950">
    <property type="entry name" value="NagB/RpiA/CoA transferase-like"/>
    <property type="match status" value="1"/>
</dbReference>
<dbReference type="EMBL" id="JASJND010000004">
    <property type="protein sequence ID" value="MDJ1114180.1"/>
    <property type="molecule type" value="Genomic_DNA"/>
</dbReference>
<dbReference type="RefSeq" id="WP_283715766.1">
    <property type="nucleotide sequence ID" value="NZ_JASJND010000004.1"/>
</dbReference>
<evidence type="ECO:0000313" key="3">
    <source>
        <dbReference type="Proteomes" id="UP001321481"/>
    </source>
</evidence>
<keyword evidence="3" id="KW-1185">Reference proteome</keyword>
<reference evidence="2 3" key="1">
    <citation type="submission" date="2023-05" db="EMBL/GenBank/DDBJ databases">
        <title>Microbacterium dauci sp.nov., Isolated from Carrot Rhizosphere Soil.</title>
        <authorList>
            <person name="Xiao Z."/>
            <person name="Zheng J."/>
        </authorList>
    </citation>
    <scope>NUCLEOTIDE SEQUENCE [LARGE SCALE GENOMIC DNA]</scope>
    <source>
        <strain evidence="2 3">LX3-4</strain>
    </source>
</reference>
<evidence type="ECO:0000313" key="2">
    <source>
        <dbReference type="EMBL" id="MDJ1114180.1"/>
    </source>
</evidence>
<dbReference type="Proteomes" id="UP001321481">
    <property type="component" value="Unassembled WGS sequence"/>
</dbReference>